<sequence length="134" mass="14883">MDAVERYIPLFVHDCPMVTLHLSIGLESISPDLSQRLGEVFSLLNDWFKITAVVDTTLTADHAKRVAARRDERQLITVASPPAWSASLGRAAARTAVPRRLLAFIPGKDLTRFVGLRRSVNGLVEQFPNHGKPR</sequence>
<dbReference type="AlphaFoldDB" id="C7P4U7"/>
<gene>
    <name evidence="1" type="ordered locus">Hmuk_3240</name>
</gene>
<organism evidence="1 2">
    <name type="scientific">Halomicrobium mukohataei (strain ATCC 700874 / DSM 12286 / JCM 9738 / NCIMB 13541)</name>
    <name type="common">Haloarcula mukohataei</name>
    <dbReference type="NCBI Taxonomy" id="485914"/>
    <lineage>
        <taxon>Archaea</taxon>
        <taxon>Methanobacteriati</taxon>
        <taxon>Methanobacteriota</taxon>
        <taxon>Stenosarchaea group</taxon>
        <taxon>Halobacteria</taxon>
        <taxon>Halobacteriales</taxon>
        <taxon>Haloarculaceae</taxon>
        <taxon>Halomicrobium</taxon>
    </lineage>
</organism>
<keyword evidence="1" id="KW-0614">Plasmid</keyword>
<geneLocation type="plasmid" evidence="1 2">
    <name>pHmuk01</name>
</geneLocation>
<evidence type="ECO:0000313" key="1">
    <source>
        <dbReference type="EMBL" id="ACV49342.1"/>
    </source>
</evidence>
<dbReference type="EMBL" id="CP001689">
    <property type="protein sequence ID" value="ACV49342.1"/>
    <property type="molecule type" value="Genomic_DNA"/>
</dbReference>
<protein>
    <submittedName>
        <fullName evidence="1">Uncharacterized protein</fullName>
    </submittedName>
</protein>
<reference evidence="2" key="1">
    <citation type="journal article" date="2009" name="Stand. Genomic Sci.">
        <title>Complete genome sequence of Halomicrobium mukohataei type strain (arg-2).</title>
        <authorList>
            <person name="Tindall B.J."/>
            <person name="Schneider S."/>
            <person name="Lapidus A."/>
            <person name="Copeland A."/>
            <person name="Glavina Del Rio T."/>
            <person name="Nolan M."/>
            <person name="Lucas S."/>
            <person name="Chen F."/>
            <person name="Tice H."/>
            <person name="Cheng J.F."/>
            <person name="Saunders E."/>
            <person name="Bruce D."/>
            <person name="Goodwin L."/>
            <person name="Pitluck S."/>
            <person name="Mikhailova N."/>
            <person name="Pati A."/>
            <person name="Ivanova N."/>
            <person name="Mavrommatis K."/>
            <person name="Chen A."/>
            <person name="Palaniappan K."/>
            <person name="Chain P."/>
            <person name="Land M."/>
            <person name="Hauser L."/>
            <person name="Chang Y.J."/>
            <person name="Jeffries C.D."/>
            <person name="Brettin T."/>
            <person name="Han C."/>
            <person name="Rohde M."/>
            <person name="Goker M."/>
            <person name="Bristow J."/>
            <person name="Eisen J.A."/>
            <person name="Markowitz V."/>
            <person name="Hugenholtz P."/>
            <person name="Klenk H.P."/>
            <person name="Kyrpides N.C."/>
            <person name="Detter J.C."/>
        </authorList>
    </citation>
    <scope>NUCLEOTIDE SEQUENCE [LARGE SCALE GENOMIC DNA]</scope>
    <source>
        <strain evidence="2">ATCC 700874 / DSM 12286 / JCM 9738 / NCIMB 13541</strain>
        <plasmid evidence="2">Plasmid pHmuk01</plasmid>
    </source>
</reference>
<name>C7P4U7_HALMD</name>
<keyword evidence="2" id="KW-1185">Reference proteome</keyword>
<evidence type="ECO:0000313" key="2">
    <source>
        <dbReference type="Proteomes" id="UP000001746"/>
    </source>
</evidence>
<dbReference type="KEGG" id="hmu:Hmuk_3240"/>
<accession>C7P4U7</accession>
<dbReference type="Proteomes" id="UP000001746">
    <property type="component" value="Plasmid pHmuk01"/>
</dbReference>
<dbReference type="HOGENOM" id="CLU_1891350_0_0_2"/>
<proteinExistence type="predicted"/>